<name>A0ABP9UU42_9BACT</name>
<keyword evidence="1" id="KW-1133">Transmembrane helix</keyword>
<reference evidence="3 4" key="1">
    <citation type="submission" date="2024-02" db="EMBL/GenBank/DDBJ databases">
        <title>Rubritalea halochordaticola NBRC 107102.</title>
        <authorList>
            <person name="Ichikawa N."/>
            <person name="Katano-Makiyama Y."/>
            <person name="Hidaka K."/>
        </authorList>
    </citation>
    <scope>NUCLEOTIDE SEQUENCE [LARGE SCALE GENOMIC DNA]</scope>
    <source>
        <strain evidence="3 4">NBRC 107102</strain>
    </source>
</reference>
<evidence type="ECO:0000313" key="4">
    <source>
        <dbReference type="Proteomes" id="UP001424741"/>
    </source>
</evidence>
<feature type="transmembrane region" description="Helical" evidence="1">
    <location>
        <begin position="194"/>
        <end position="211"/>
    </location>
</feature>
<dbReference type="EMBL" id="BAABRL010000001">
    <property type="protein sequence ID" value="GAA5493996.1"/>
    <property type="molecule type" value="Genomic_DNA"/>
</dbReference>
<organism evidence="3 4">
    <name type="scientific">Rubritalea halochordaticola</name>
    <dbReference type="NCBI Taxonomy" id="714537"/>
    <lineage>
        <taxon>Bacteria</taxon>
        <taxon>Pseudomonadati</taxon>
        <taxon>Verrucomicrobiota</taxon>
        <taxon>Verrucomicrobiia</taxon>
        <taxon>Verrucomicrobiales</taxon>
        <taxon>Rubritaleaceae</taxon>
        <taxon>Rubritalea</taxon>
    </lineage>
</organism>
<keyword evidence="4" id="KW-1185">Reference proteome</keyword>
<evidence type="ECO:0000313" key="3">
    <source>
        <dbReference type="EMBL" id="GAA5493996.1"/>
    </source>
</evidence>
<dbReference type="RefSeq" id="WP_346187047.1">
    <property type="nucleotide sequence ID" value="NZ_BAABRL010000001.1"/>
</dbReference>
<evidence type="ECO:0000259" key="2">
    <source>
        <dbReference type="Pfam" id="PF14237"/>
    </source>
</evidence>
<dbReference type="InterPro" id="IPR025640">
    <property type="entry name" value="GYF_2"/>
</dbReference>
<keyword evidence="1" id="KW-0472">Membrane</keyword>
<feature type="transmembrane region" description="Helical" evidence="1">
    <location>
        <begin position="163"/>
        <end position="182"/>
    </location>
</feature>
<dbReference type="Proteomes" id="UP001424741">
    <property type="component" value="Unassembled WGS sequence"/>
</dbReference>
<keyword evidence="1" id="KW-0812">Transmembrane</keyword>
<comment type="caution">
    <text evidence="3">The sequence shown here is derived from an EMBL/GenBank/DDBJ whole genome shotgun (WGS) entry which is preliminary data.</text>
</comment>
<feature type="transmembrane region" description="Helical" evidence="1">
    <location>
        <begin position="133"/>
        <end position="151"/>
    </location>
</feature>
<feature type="domain" description="GYF" evidence="2">
    <location>
        <begin position="6"/>
        <end position="56"/>
    </location>
</feature>
<proteinExistence type="predicted"/>
<accession>A0ABP9UU42</accession>
<sequence length="297" mass="34338">MCDKVWFYNYQGQRHGPMKAEDLMEQLSAKPSALSGALIWKEGMTEWKTLRAIPELQSLRNKSKSTSPAHRIINTQPNRDTDIPELGGISRIAFLLLIFLGTPLIFFLSFILVFEATLYTHPFVLPLDSDLRAYSIFFPVVCMVIALIWIFSIRIQNTGYSRWWSLTAFIPVINLWPFFLSFCAGNNFRAKKRFGPAECIFMLIFMGYLSLATPRWTRSLSGENPNMDQGGLVNAMVDKYIESTDHMGRMDRRYRKWFKEMNCDERAEMLGQIQRSGEKFDASLKSLYKVAKLLSYI</sequence>
<gene>
    <name evidence="3" type="ORF">Rhal01_00150</name>
</gene>
<feature type="transmembrane region" description="Helical" evidence="1">
    <location>
        <begin position="92"/>
        <end position="113"/>
    </location>
</feature>
<dbReference type="Pfam" id="PF14237">
    <property type="entry name" value="GYF_2"/>
    <property type="match status" value="1"/>
</dbReference>
<protein>
    <recommendedName>
        <fullName evidence="2">GYF domain-containing protein</fullName>
    </recommendedName>
</protein>
<evidence type="ECO:0000256" key="1">
    <source>
        <dbReference type="SAM" id="Phobius"/>
    </source>
</evidence>